<dbReference type="GO" id="GO:0016779">
    <property type="term" value="F:nucleotidyltransferase activity"/>
    <property type="evidence" value="ECO:0007669"/>
    <property type="project" value="UniProtKB-KW"/>
</dbReference>
<dbReference type="Pfam" id="PF13637">
    <property type="entry name" value="Ank_4"/>
    <property type="match status" value="1"/>
</dbReference>
<dbReference type="PROSITE" id="PS51996">
    <property type="entry name" value="TR_MART"/>
    <property type="match status" value="1"/>
</dbReference>
<feature type="repeat" description="ANK" evidence="8">
    <location>
        <begin position="20"/>
        <end position="52"/>
    </location>
</feature>
<feature type="repeat" description="ANK" evidence="8">
    <location>
        <begin position="53"/>
        <end position="85"/>
    </location>
</feature>
<evidence type="ECO:0000256" key="3">
    <source>
        <dbReference type="ARBA" id="ARBA00022679"/>
    </source>
</evidence>
<evidence type="ECO:0000256" key="6">
    <source>
        <dbReference type="ARBA" id="ARBA00023043"/>
    </source>
</evidence>
<evidence type="ECO:0000256" key="2">
    <source>
        <dbReference type="ARBA" id="ARBA00022676"/>
    </source>
</evidence>
<dbReference type="SMART" id="SM00248">
    <property type="entry name" value="ANK"/>
    <property type="match status" value="4"/>
</dbReference>
<evidence type="ECO:0000256" key="4">
    <source>
        <dbReference type="ARBA" id="ARBA00022695"/>
    </source>
</evidence>
<accession>A0A6B2L407</accession>
<keyword evidence="5" id="KW-0677">Repeat</keyword>
<dbReference type="PROSITE" id="PS50088">
    <property type="entry name" value="ANK_REPEAT"/>
    <property type="match status" value="4"/>
</dbReference>
<evidence type="ECO:0000256" key="9">
    <source>
        <dbReference type="RuleBase" id="RU361228"/>
    </source>
</evidence>
<dbReference type="InterPro" id="IPR002110">
    <property type="entry name" value="Ankyrin_rpt"/>
</dbReference>
<dbReference type="InterPro" id="IPR000768">
    <property type="entry name" value="ART"/>
</dbReference>
<evidence type="ECO:0000256" key="1">
    <source>
        <dbReference type="ARBA" id="ARBA00009558"/>
    </source>
</evidence>
<dbReference type="EC" id="2.4.2.31" evidence="9"/>
<dbReference type="Pfam" id="PF01129">
    <property type="entry name" value="ART"/>
    <property type="match status" value="1"/>
</dbReference>
<dbReference type="PANTHER" id="PTHR24171:SF9">
    <property type="entry name" value="ANKYRIN REPEAT DOMAIN-CONTAINING PROTEIN 39"/>
    <property type="match status" value="1"/>
</dbReference>
<keyword evidence="9" id="KW-0521">NADP</keyword>
<dbReference type="Gene3D" id="3.90.176.10">
    <property type="entry name" value="Toxin ADP-ribosyltransferase, Chain A, domain 1"/>
    <property type="match status" value="1"/>
</dbReference>
<comment type="similarity">
    <text evidence="1 9">Belongs to the Arg-specific ADP-ribosyltransferase family.</text>
</comment>
<name>A0A6B2L407_9EUKA</name>
<keyword evidence="9" id="KW-0520">NAD</keyword>
<dbReference type="EMBL" id="GIBP01002609">
    <property type="protein sequence ID" value="NDV31578.1"/>
    <property type="molecule type" value="Transcribed_RNA"/>
</dbReference>
<reference evidence="10" key="1">
    <citation type="journal article" date="2020" name="J. Eukaryot. Microbiol.">
        <title>De novo Sequencing, Assembly and Annotation of the Transcriptome for the Free-Living Testate Amoeba Arcella intermedia.</title>
        <authorList>
            <person name="Ribeiro G.M."/>
            <person name="Porfirio-Sousa A.L."/>
            <person name="Maurer-Alcala X.X."/>
            <person name="Katz L.A."/>
            <person name="Lahr D.J.G."/>
        </authorList>
    </citation>
    <scope>NUCLEOTIDE SEQUENCE</scope>
</reference>
<dbReference type="Gene3D" id="1.25.40.20">
    <property type="entry name" value="Ankyrin repeat-containing domain"/>
    <property type="match status" value="1"/>
</dbReference>
<dbReference type="PROSITE" id="PS50297">
    <property type="entry name" value="ANK_REP_REGION"/>
    <property type="match status" value="4"/>
</dbReference>
<organism evidence="10">
    <name type="scientific">Arcella intermedia</name>
    <dbReference type="NCBI Taxonomy" id="1963864"/>
    <lineage>
        <taxon>Eukaryota</taxon>
        <taxon>Amoebozoa</taxon>
        <taxon>Tubulinea</taxon>
        <taxon>Elardia</taxon>
        <taxon>Arcellinida</taxon>
        <taxon>Sphaerothecina</taxon>
        <taxon>Arcellidae</taxon>
        <taxon>Arcella</taxon>
    </lineage>
</organism>
<sequence>MEVVKFLVQNKATLETPWTDGRSPLWLVSEMGYLDIVKCLVQNKANIEAPFTDGRSPLYIACQLGHLEIVKFLVESGANIEALRDNGSSPLFVACQEGHLEVVKFLIQNKANIEALDNDGDSPLLAATYRGNKEIVSFLISKNANINCVNKKNQNYVDMIKLGKEDSEDDRTNPTYDEILHIFKNFSIQVTSSAIKKSNEGSRFIVNNENGEPKSSLAPFVLLDKNDTILSFEESVKFGLQDKFDELCFESNLPFGEDLFQNTKNEYGLTKEEVLAIYFYTLEWSEKTSNLYSCLNKDISSTNRDASAPKWKYYLHYLFSAVRKLPKFNGTVYRGVRENLVAKYPEKFVKGAKIVWNPFSSTTTHLEVIQNFLGEEESTIFTLESTTSGRSISQFSAMPTEAEILIPPGTRFEIISILSLGKVKIIQMKQIPTLERMLQFEV</sequence>
<keyword evidence="2 9" id="KW-0328">Glycosyltransferase</keyword>
<keyword evidence="3 9" id="KW-0808">Transferase</keyword>
<dbReference type="GO" id="GO:0106274">
    <property type="term" value="F:NAD+-protein-arginine ADP-ribosyltransferase activity"/>
    <property type="evidence" value="ECO:0007669"/>
    <property type="project" value="UniProtKB-EC"/>
</dbReference>
<dbReference type="SUPFAM" id="SSF56399">
    <property type="entry name" value="ADP-ribosylation"/>
    <property type="match status" value="1"/>
</dbReference>
<dbReference type="Pfam" id="PF12796">
    <property type="entry name" value="Ank_2"/>
    <property type="match status" value="1"/>
</dbReference>
<evidence type="ECO:0000256" key="5">
    <source>
        <dbReference type="ARBA" id="ARBA00022737"/>
    </source>
</evidence>
<feature type="repeat" description="ANK" evidence="8">
    <location>
        <begin position="119"/>
        <end position="151"/>
    </location>
</feature>
<dbReference type="InterPro" id="IPR036770">
    <property type="entry name" value="Ankyrin_rpt-contain_sf"/>
</dbReference>
<dbReference type="SUPFAM" id="SSF48403">
    <property type="entry name" value="Ankyrin repeat"/>
    <property type="match status" value="1"/>
</dbReference>
<proteinExistence type="inferred from homology"/>
<feature type="repeat" description="ANK" evidence="8">
    <location>
        <begin position="86"/>
        <end position="118"/>
    </location>
</feature>
<dbReference type="PANTHER" id="PTHR24171">
    <property type="entry name" value="ANKYRIN REPEAT DOMAIN-CONTAINING PROTEIN 39-RELATED"/>
    <property type="match status" value="1"/>
</dbReference>
<keyword evidence="6 8" id="KW-0040">ANK repeat</keyword>
<evidence type="ECO:0000256" key="8">
    <source>
        <dbReference type="PROSITE-ProRule" id="PRU00023"/>
    </source>
</evidence>
<comment type="catalytic activity">
    <reaction evidence="7 9">
        <text>L-arginyl-[protein] + NAD(+) = N(omega)-(ADP-D-ribosyl)-L-arginyl-[protein] + nicotinamide + H(+)</text>
        <dbReference type="Rhea" id="RHEA:19149"/>
        <dbReference type="Rhea" id="RHEA-COMP:10532"/>
        <dbReference type="Rhea" id="RHEA-COMP:15087"/>
        <dbReference type="ChEBI" id="CHEBI:15378"/>
        <dbReference type="ChEBI" id="CHEBI:17154"/>
        <dbReference type="ChEBI" id="CHEBI:29965"/>
        <dbReference type="ChEBI" id="CHEBI:57540"/>
        <dbReference type="ChEBI" id="CHEBI:142554"/>
        <dbReference type="EC" id="2.4.2.31"/>
    </reaction>
</comment>
<evidence type="ECO:0000256" key="7">
    <source>
        <dbReference type="ARBA" id="ARBA00047597"/>
    </source>
</evidence>
<protein>
    <recommendedName>
        <fullName evidence="9">NAD(P)(+)--arginine ADP-ribosyltransferase</fullName>
        <ecNumber evidence="9">2.4.2.31</ecNumber>
    </recommendedName>
    <alternativeName>
        <fullName evidence="9">Mono(ADP-ribosyl)transferase</fullName>
    </alternativeName>
</protein>
<keyword evidence="4" id="KW-0548">Nucleotidyltransferase</keyword>
<evidence type="ECO:0000313" key="10">
    <source>
        <dbReference type="EMBL" id="NDV31578.1"/>
    </source>
</evidence>
<dbReference type="AlphaFoldDB" id="A0A6B2L407"/>